<sequence>MLIGGLLCRPRCYAVFSCLRLVLGFELPIAHRCGGGVAMPRIASSTMLDPAEVLGTVPRGTPRPTGFTSAARIAGAKSRATWTQMNSPLALQPGLPNH</sequence>
<evidence type="ECO:0000313" key="2">
    <source>
        <dbReference type="Proteomes" id="UP000316304"/>
    </source>
</evidence>
<dbReference type="EMBL" id="SJPT01000007">
    <property type="protein sequence ID" value="TWU20987.1"/>
    <property type="molecule type" value="Genomic_DNA"/>
</dbReference>
<evidence type="ECO:0000313" key="1">
    <source>
        <dbReference type="EMBL" id="TWU20987.1"/>
    </source>
</evidence>
<dbReference type="Proteomes" id="UP000316304">
    <property type="component" value="Unassembled WGS sequence"/>
</dbReference>
<keyword evidence="2" id="KW-1185">Reference proteome</keyword>
<proteinExistence type="predicted"/>
<dbReference type="AlphaFoldDB" id="A0A5C6CAK4"/>
<name>A0A5C6CAK4_9BACT</name>
<gene>
    <name evidence="1" type="ORF">Pla52o_40190</name>
</gene>
<protein>
    <submittedName>
        <fullName evidence="1">Uncharacterized protein</fullName>
    </submittedName>
</protein>
<comment type="caution">
    <text evidence="1">The sequence shown here is derived from an EMBL/GenBank/DDBJ whole genome shotgun (WGS) entry which is preliminary data.</text>
</comment>
<organism evidence="1 2">
    <name type="scientific">Novipirellula galeiformis</name>
    <dbReference type="NCBI Taxonomy" id="2528004"/>
    <lineage>
        <taxon>Bacteria</taxon>
        <taxon>Pseudomonadati</taxon>
        <taxon>Planctomycetota</taxon>
        <taxon>Planctomycetia</taxon>
        <taxon>Pirellulales</taxon>
        <taxon>Pirellulaceae</taxon>
        <taxon>Novipirellula</taxon>
    </lineage>
</organism>
<reference evidence="1 2" key="1">
    <citation type="submission" date="2019-02" db="EMBL/GenBank/DDBJ databases">
        <title>Deep-cultivation of Planctomycetes and their phenomic and genomic characterization uncovers novel biology.</title>
        <authorList>
            <person name="Wiegand S."/>
            <person name="Jogler M."/>
            <person name="Boedeker C."/>
            <person name="Pinto D."/>
            <person name="Vollmers J."/>
            <person name="Rivas-Marin E."/>
            <person name="Kohn T."/>
            <person name="Peeters S.H."/>
            <person name="Heuer A."/>
            <person name="Rast P."/>
            <person name="Oberbeckmann S."/>
            <person name="Bunk B."/>
            <person name="Jeske O."/>
            <person name="Meyerdierks A."/>
            <person name="Storesund J.E."/>
            <person name="Kallscheuer N."/>
            <person name="Luecker S."/>
            <person name="Lage O.M."/>
            <person name="Pohl T."/>
            <person name="Merkel B.J."/>
            <person name="Hornburger P."/>
            <person name="Mueller R.-W."/>
            <person name="Bruemmer F."/>
            <person name="Labrenz M."/>
            <person name="Spormann A.M."/>
            <person name="Op Den Camp H."/>
            <person name="Overmann J."/>
            <person name="Amann R."/>
            <person name="Jetten M.S.M."/>
            <person name="Mascher T."/>
            <person name="Medema M.H."/>
            <person name="Devos D.P."/>
            <person name="Kaster A.-K."/>
            <person name="Ovreas L."/>
            <person name="Rohde M."/>
            <person name="Galperin M.Y."/>
            <person name="Jogler C."/>
        </authorList>
    </citation>
    <scope>NUCLEOTIDE SEQUENCE [LARGE SCALE GENOMIC DNA]</scope>
    <source>
        <strain evidence="1 2">Pla52o</strain>
    </source>
</reference>
<accession>A0A5C6CAK4</accession>